<dbReference type="AlphaFoldDB" id="A0A7J7CKQ3"/>
<keyword evidence="1" id="KW-0863">Zinc-finger</keyword>
<keyword evidence="1" id="KW-0479">Metal-binding</keyword>
<dbReference type="InParanoid" id="A0A7J7CKQ3"/>
<keyword evidence="4" id="KW-1185">Reference proteome</keyword>
<organism evidence="3 4">
    <name type="scientific">Tripterygium wilfordii</name>
    <name type="common">Thunder God vine</name>
    <dbReference type="NCBI Taxonomy" id="458696"/>
    <lineage>
        <taxon>Eukaryota</taxon>
        <taxon>Viridiplantae</taxon>
        <taxon>Streptophyta</taxon>
        <taxon>Embryophyta</taxon>
        <taxon>Tracheophyta</taxon>
        <taxon>Spermatophyta</taxon>
        <taxon>Magnoliopsida</taxon>
        <taxon>eudicotyledons</taxon>
        <taxon>Gunneridae</taxon>
        <taxon>Pentapetalae</taxon>
        <taxon>rosids</taxon>
        <taxon>fabids</taxon>
        <taxon>Celastrales</taxon>
        <taxon>Celastraceae</taxon>
        <taxon>Tripterygium</taxon>
    </lineage>
</organism>
<protein>
    <submittedName>
        <fullName evidence="3">Zinc finger CCCH domain-containing protein 55-like isoform X3</fullName>
    </submittedName>
</protein>
<dbReference type="Gene3D" id="3.30.1370.210">
    <property type="match status" value="1"/>
</dbReference>
<proteinExistence type="predicted"/>
<dbReference type="EMBL" id="JAAARO010000015">
    <property type="protein sequence ID" value="KAF5734642.1"/>
    <property type="molecule type" value="Genomic_DNA"/>
</dbReference>
<comment type="caution">
    <text evidence="3">The sequence shown here is derived from an EMBL/GenBank/DDBJ whole genome shotgun (WGS) entry which is preliminary data.</text>
</comment>
<accession>A0A7J7CKQ3</accession>
<dbReference type="GO" id="GO:0008270">
    <property type="term" value="F:zinc ion binding"/>
    <property type="evidence" value="ECO:0007669"/>
    <property type="project" value="UniProtKB-KW"/>
</dbReference>
<evidence type="ECO:0000259" key="2">
    <source>
        <dbReference type="PROSITE" id="PS50103"/>
    </source>
</evidence>
<feature type="zinc finger region" description="C3H1-type" evidence="1">
    <location>
        <begin position="90"/>
        <end position="117"/>
    </location>
</feature>
<evidence type="ECO:0000256" key="1">
    <source>
        <dbReference type="PROSITE-ProRule" id="PRU00723"/>
    </source>
</evidence>
<reference evidence="3 4" key="1">
    <citation type="journal article" date="2020" name="Nat. Commun.">
        <title>Genome of Tripterygium wilfordii and identification of cytochrome P450 involved in triptolide biosynthesis.</title>
        <authorList>
            <person name="Tu L."/>
            <person name="Su P."/>
            <person name="Zhang Z."/>
            <person name="Gao L."/>
            <person name="Wang J."/>
            <person name="Hu T."/>
            <person name="Zhou J."/>
            <person name="Zhang Y."/>
            <person name="Zhao Y."/>
            <person name="Liu Y."/>
            <person name="Song Y."/>
            <person name="Tong Y."/>
            <person name="Lu Y."/>
            <person name="Yang J."/>
            <person name="Xu C."/>
            <person name="Jia M."/>
            <person name="Peters R.J."/>
            <person name="Huang L."/>
            <person name="Gao W."/>
        </authorList>
    </citation>
    <scope>NUCLEOTIDE SEQUENCE [LARGE SCALE GENOMIC DNA]</scope>
    <source>
        <strain evidence="4">cv. XIE 37</strain>
        <tissue evidence="3">Leaf</tissue>
    </source>
</reference>
<dbReference type="InterPro" id="IPR000571">
    <property type="entry name" value="Znf_CCCH"/>
</dbReference>
<keyword evidence="1" id="KW-0862">Zinc</keyword>
<sequence>MSLGEWSEKVLATVTLMILTIEGIAKEAEAVAGVDHLLVGGGSGDGEVQKGEGRGEADLAAGLPDIEEVGAGPPHNHAGEFMGDRVRRDKGQVPDCFDFLRGRCYRAAFCRYRHHDRDEGDGSRHYRRSKQQYLEMHPSSKKSSVVEEIKNIPLKASDAKLEEINMDMSCGSFGATESGNFESDTLQSFIPHTAGQLIDADVTKFDSSKEGAAKFPERQSILEEPKEVIVHSCNSFMKKTECHHPFVMIKFPLNLMAKLMPDFIW</sequence>
<gene>
    <name evidence="3" type="ORF">HS088_TW15G00134</name>
</gene>
<evidence type="ECO:0000313" key="4">
    <source>
        <dbReference type="Proteomes" id="UP000593562"/>
    </source>
</evidence>
<name>A0A7J7CKQ3_TRIWF</name>
<dbReference type="Proteomes" id="UP000593562">
    <property type="component" value="Unassembled WGS sequence"/>
</dbReference>
<evidence type="ECO:0000313" key="3">
    <source>
        <dbReference type="EMBL" id="KAF5734642.1"/>
    </source>
</evidence>
<dbReference type="PROSITE" id="PS50103">
    <property type="entry name" value="ZF_C3H1"/>
    <property type="match status" value="1"/>
</dbReference>
<feature type="domain" description="C3H1-type" evidence="2">
    <location>
        <begin position="90"/>
        <end position="117"/>
    </location>
</feature>